<feature type="domain" description="THO complex subunitTHOC2 N-terminal" evidence="10">
    <location>
        <begin position="532"/>
        <end position="607"/>
    </location>
</feature>
<dbReference type="STRING" id="34720.A0A151K166"/>
<feature type="compositionally biased region" description="Low complexity" evidence="7">
    <location>
        <begin position="1176"/>
        <end position="1185"/>
    </location>
</feature>
<dbReference type="GO" id="GO:0000445">
    <property type="term" value="C:THO complex part of transcription export complex"/>
    <property type="evidence" value="ECO:0007669"/>
    <property type="project" value="TreeGrafter"/>
</dbReference>
<keyword evidence="8" id="KW-0812">Transmembrane</keyword>
<feature type="region of interest" description="Disordered" evidence="7">
    <location>
        <begin position="1174"/>
        <end position="1318"/>
    </location>
</feature>
<dbReference type="Pfam" id="PF16134">
    <property type="entry name" value="THOC2_N"/>
    <property type="match status" value="2"/>
</dbReference>
<evidence type="ECO:0000259" key="11">
    <source>
        <dbReference type="Pfam" id="PF16134"/>
    </source>
</evidence>
<reference evidence="12 13" key="1">
    <citation type="submission" date="2016-03" db="EMBL/GenBank/DDBJ databases">
        <title>Trachymyrmex septentrionalis WGS genome.</title>
        <authorList>
            <person name="Nygaard S."/>
            <person name="Hu H."/>
            <person name="Boomsma J."/>
            <person name="Zhang G."/>
        </authorList>
    </citation>
    <scope>NUCLEOTIDE SEQUENCE [LARGE SCALE GENOMIC DNA]</scope>
    <source>
        <strain evidence="12">Tsep2-gDNA-1</strain>
        <tissue evidence="12">Whole body</tissue>
    </source>
</reference>
<evidence type="ECO:0000256" key="4">
    <source>
        <dbReference type="ARBA" id="ARBA00023242"/>
    </source>
</evidence>
<dbReference type="PANTHER" id="PTHR21597:SF0">
    <property type="entry name" value="THO COMPLEX SUBUNIT 2"/>
    <property type="match status" value="1"/>
</dbReference>
<comment type="subcellular location">
    <subcellularLocation>
        <location evidence="1">Nucleus</location>
    </subcellularLocation>
</comment>
<feature type="domain" description="THO complex subunit 2 N-terminal" evidence="11">
    <location>
        <begin position="385"/>
        <end position="530"/>
    </location>
</feature>
<proteinExistence type="inferred from homology"/>
<evidence type="ECO:0000256" key="6">
    <source>
        <dbReference type="SAM" id="Coils"/>
    </source>
</evidence>
<evidence type="ECO:0000256" key="2">
    <source>
        <dbReference type="ARBA" id="ARBA00007857"/>
    </source>
</evidence>
<feature type="coiled-coil region" evidence="6">
    <location>
        <begin position="887"/>
        <end position="914"/>
    </location>
</feature>
<sequence>MNVCVSFDGSIPSAIVDIFTLIDAEAHNEERSNFYYIVKESEKFLTDRILKERLEIETLQDVGTLKNKNFQTKFIKVKTKVNKFLITCLPFCSYKQRKFNLFREESEGYSKLIVELNQERPDSEVASTLEIVKSLIVIKVQDDIVLTGYFNLDPNRVLDILLETFENRPQDDALFIPLIRSYMSDQQVLCEVLGFKYCSTINATPFSLQKVTALMLQHGVIKLDDILPWLVPDDKIIISDHEQVMKQAKEYVRKMSVISTKDKEDIVEEKENAQVMNKKKFYKLFFYVYLIVHILISFVLKDKYASNQKFGLCEALLEVGAWEVAQSLFNRLPDYCFTDQRPIALALCKMIQALVEPVYRKHCIVSPKLPGRKVPPLKSSLSPPSLCNLEDIHDYLLPMLIVLGPNLHQDPILMYKVMRLCHSTIKHCSLDASKQPLNKNCSLYYDVLTILDVALLPSLSFMDCNCCVAEELWNILKYYPYQNRYCLYARWKNDTPLQHAALLRKRADAQKKIKSIMKRVSKETIKPVGRSIGKLTHSSPGVLFEYVLIQIQLYDNLIGPVVDSLKYLTNISYDVLGYCLVEALAGADRDRFKHDGTSISLWLQSLASFCGAIFKKYNIELTGLLQYVANQLKAQKSLDLLILKEIVQKMAGIEAAEEMTSDQLDAMAGGDLLKNEAGYFSQVRNTKKSSQRLKETLAEQDLAVTLCLLMAQQKHCVVYRETDKSHLKLVGKLYDQCQDTLVQFGTFLGSTMTVDEYVERLPSIHSMLQDNHIHADVAFFLARPIFLYFLKLIFLKIKYDALRKADPNYKKMSTAMKQLKYAEAAQTVMAPVAQSVRPLHPLKVWEDISPQFLVTFWSLSMYDLYVPVESYQREVGKLKQLAVQTNISKGKKEQERYTTLIEKLQDEKRKQEEHVEKVFAYLRQEKDTWFLSRSAKSAKNETITQFLQLCLFPRCTFTTVDAMYCAKFVHTIHSLKTANFSTLLCYDRLFCDITYSVTSCTENEANRYGRFLCAMLETVMRWHSEKAIFDKECSNYPGFVTKFRVSNQFSEANDMVGFENYRHVCHKWHYKITKAIVVCLDSKDYVQIRNSLIILIKILPHFPVLAKLSQILERKVEKVREEERGQRQDLHVLATSYSGQLKAKTPNMIQSYKFYYIYSEEHYYSSSVDNLDRDLSSVSNSSASSGPIQEGSERVSDVKRRKVESTQKQEGRRADAVLDKKERSSKGKARDEQKELRREKKQGRKRDRAEESIATTEQKRRKDDERAKSTHQNGDIPEHREKHHYSKEKSPYTKDRPHEREGRESRDKQYPFLCIKFN</sequence>
<name>A0A151K166_9HYME</name>
<dbReference type="InterPro" id="IPR021726">
    <property type="entry name" value="THO_THOC2_N"/>
</dbReference>
<dbReference type="GO" id="GO:0006397">
    <property type="term" value="P:mRNA processing"/>
    <property type="evidence" value="ECO:0007669"/>
    <property type="project" value="InterPro"/>
</dbReference>
<feature type="compositionally biased region" description="Basic and acidic residues" evidence="7">
    <location>
        <begin position="1191"/>
        <end position="1238"/>
    </location>
</feature>
<dbReference type="InterPro" id="IPR040007">
    <property type="entry name" value="Tho2"/>
</dbReference>
<dbReference type="InterPro" id="IPR021418">
    <property type="entry name" value="THO_THOC2_C"/>
</dbReference>
<feature type="transmembrane region" description="Helical" evidence="8">
    <location>
        <begin position="284"/>
        <end position="300"/>
    </location>
</feature>
<feature type="compositionally biased region" description="Basic and acidic residues" evidence="7">
    <location>
        <begin position="1287"/>
        <end position="1309"/>
    </location>
</feature>
<evidence type="ECO:0000256" key="7">
    <source>
        <dbReference type="SAM" id="MobiDB-lite"/>
    </source>
</evidence>
<evidence type="ECO:0000256" key="8">
    <source>
        <dbReference type="SAM" id="Phobius"/>
    </source>
</evidence>
<evidence type="ECO:0000259" key="9">
    <source>
        <dbReference type="Pfam" id="PF11262"/>
    </source>
</evidence>
<keyword evidence="13" id="KW-1185">Reference proteome</keyword>
<accession>A0A151K166</accession>
<evidence type="ECO:0000259" key="10">
    <source>
        <dbReference type="Pfam" id="PF11732"/>
    </source>
</evidence>
<dbReference type="Pfam" id="PF11732">
    <property type="entry name" value="Thoc2"/>
    <property type="match status" value="1"/>
</dbReference>
<feature type="domain" description="THO complex subunitTHOC2 C-terminal" evidence="9">
    <location>
        <begin position="845"/>
        <end position="1141"/>
    </location>
</feature>
<organism evidence="12 13">
    <name type="scientific">Trachymyrmex septentrionalis</name>
    <dbReference type="NCBI Taxonomy" id="34720"/>
    <lineage>
        <taxon>Eukaryota</taxon>
        <taxon>Metazoa</taxon>
        <taxon>Ecdysozoa</taxon>
        <taxon>Arthropoda</taxon>
        <taxon>Hexapoda</taxon>
        <taxon>Insecta</taxon>
        <taxon>Pterygota</taxon>
        <taxon>Neoptera</taxon>
        <taxon>Endopterygota</taxon>
        <taxon>Hymenoptera</taxon>
        <taxon>Apocrita</taxon>
        <taxon>Aculeata</taxon>
        <taxon>Formicoidea</taxon>
        <taxon>Formicidae</taxon>
        <taxon>Myrmicinae</taxon>
        <taxon>Trachymyrmex</taxon>
    </lineage>
</organism>
<feature type="domain" description="THO complex subunit 2 N-terminal" evidence="11">
    <location>
        <begin position="15"/>
        <end position="254"/>
    </location>
</feature>
<evidence type="ECO:0000256" key="3">
    <source>
        <dbReference type="ARBA" id="ARBA00019596"/>
    </source>
</evidence>
<feature type="compositionally biased region" description="Basic and acidic residues" evidence="7">
    <location>
        <begin position="1247"/>
        <end position="1268"/>
    </location>
</feature>
<keyword evidence="8" id="KW-0472">Membrane</keyword>
<dbReference type="GO" id="GO:0006406">
    <property type="term" value="P:mRNA export from nucleus"/>
    <property type="evidence" value="ECO:0007669"/>
    <property type="project" value="InterPro"/>
</dbReference>
<keyword evidence="4" id="KW-0539">Nucleus</keyword>
<evidence type="ECO:0000313" key="12">
    <source>
        <dbReference type="EMBL" id="KYN45261.1"/>
    </source>
</evidence>
<dbReference type="Pfam" id="PF11262">
    <property type="entry name" value="Tho2"/>
    <property type="match status" value="1"/>
</dbReference>
<dbReference type="EMBL" id="KQ981178">
    <property type="protein sequence ID" value="KYN45261.1"/>
    <property type="molecule type" value="Genomic_DNA"/>
</dbReference>
<evidence type="ECO:0000256" key="5">
    <source>
        <dbReference type="ARBA" id="ARBA00047033"/>
    </source>
</evidence>
<dbReference type="InterPro" id="IPR032302">
    <property type="entry name" value="THOC2_N"/>
</dbReference>
<dbReference type="GO" id="GO:0003729">
    <property type="term" value="F:mRNA binding"/>
    <property type="evidence" value="ECO:0007669"/>
    <property type="project" value="TreeGrafter"/>
</dbReference>
<dbReference type="PANTHER" id="PTHR21597">
    <property type="entry name" value="THO2 PROTEIN"/>
    <property type="match status" value="1"/>
</dbReference>
<keyword evidence="8" id="KW-1133">Transmembrane helix</keyword>
<dbReference type="Proteomes" id="UP000078541">
    <property type="component" value="Unassembled WGS sequence"/>
</dbReference>
<evidence type="ECO:0000256" key="1">
    <source>
        <dbReference type="ARBA" id="ARBA00004123"/>
    </source>
</evidence>
<evidence type="ECO:0000313" key="13">
    <source>
        <dbReference type="Proteomes" id="UP000078541"/>
    </source>
</evidence>
<gene>
    <name evidence="12" type="ORF">ALC56_00267</name>
</gene>
<protein>
    <recommendedName>
        <fullName evidence="3">THO complex subunit 2</fullName>
    </recommendedName>
</protein>
<comment type="similarity">
    <text evidence="2">Belongs to the THOC2 family.</text>
</comment>
<comment type="subunit">
    <text evidence="5">Component of the THO subcomplex, which is composed of THOC1, THOC2, THOC3, THOC5, THOC6 and THOC7. The THO subcomplex interacts with DDX39B to form the THO-DDX39B complex which multimerizes into a 28-subunit tetrameric assembly. Component of the transcription/export (TREX) complex at least composed of ALYREF/THOC4, DDX39B, SARNP/CIP29, CHTOP and the THO subcomplex; in the complex interacts with THOC1, THOC3, THOC5, THOC7 and DDX39B. TREX seems to have a dynamic structure involving ATP-dependent remodeling. Interacts with POLDIP3 and ZC3H11A.</text>
</comment>
<keyword evidence="6" id="KW-0175">Coiled coil</keyword>